<dbReference type="OrthoDB" id="7337537at2"/>
<dbReference type="PANTHER" id="PTHR30483:SF37">
    <property type="entry name" value="ABC TRANSPORTER SUBSTRATE-BINDING PROTEIN"/>
    <property type="match status" value="1"/>
</dbReference>
<dbReference type="Gene3D" id="3.40.50.2300">
    <property type="match status" value="2"/>
</dbReference>
<dbReference type="InterPro" id="IPR051010">
    <property type="entry name" value="BCAA_transport"/>
</dbReference>
<dbReference type="GO" id="GO:0006865">
    <property type="term" value="P:amino acid transport"/>
    <property type="evidence" value="ECO:0007669"/>
    <property type="project" value="UniProtKB-KW"/>
</dbReference>
<evidence type="ECO:0000256" key="4">
    <source>
        <dbReference type="SAM" id="SignalP"/>
    </source>
</evidence>
<feature type="chain" id="PRO_5030938967" evidence="4">
    <location>
        <begin position="28"/>
        <end position="391"/>
    </location>
</feature>
<evidence type="ECO:0000256" key="1">
    <source>
        <dbReference type="ARBA" id="ARBA00010062"/>
    </source>
</evidence>
<feature type="domain" description="Leucine-binding protein" evidence="5">
    <location>
        <begin position="43"/>
        <end position="368"/>
    </location>
</feature>
<evidence type="ECO:0000256" key="3">
    <source>
        <dbReference type="ARBA" id="ARBA00022970"/>
    </source>
</evidence>
<dbReference type="EMBL" id="WIVE01000001">
    <property type="protein sequence ID" value="MQX34892.1"/>
    <property type="molecule type" value="Genomic_DNA"/>
</dbReference>
<evidence type="ECO:0000256" key="2">
    <source>
        <dbReference type="ARBA" id="ARBA00022729"/>
    </source>
</evidence>
<protein>
    <submittedName>
        <fullName evidence="6">ABC transporter substrate-binding protein</fullName>
    </submittedName>
</protein>
<evidence type="ECO:0000313" key="6">
    <source>
        <dbReference type="EMBL" id="MQX34892.1"/>
    </source>
</evidence>
<evidence type="ECO:0000259" key="5">
    <source>
        <dbReference type="Pfam" id="PF13458"/>
    </source>
</evidence>
<feature type="signal peptide" evidence="4">
    <location>
        <begin position="1"/>
        <end position="27"/>
    </location>
</feature>
<sequence>MASRRCTAVLSAVLLALIAAWCPPARAQTPDQTILIGDLTTVGRIGDPADTYRLGRDLAAGFIDMAGGVMGSRKLEIVSIDPEGDPQAAARAVEELKKQGVALFIGGLLADVTLAVARAAGDTPVLAADARLPAALVRDVPNLYQIGPSAEALGRALAAQAATTGVTRWGVVARDDYFGRAVTHAFWNDLSAAQPGLELAMEQYVPTLSGAVGPALDAVANTRPEGLLVALRDGDLVAFVQGAAGAGVLDGVQVAVPHMGSPEILGALGGARPNGWITTGYLCCETGGQPHRAFADAYQQADPRGRSPTLGALYGYVAMTTAATALDTAWSVKPDQLAEALADLTLSSPVGEMRFAPETHQSSMVMWSGWIRDGRFTDARPVDPAALSRPR</sequence>
<keyword evidence="3" id="KW-0029">Amino-acid transport</keyword>
<keyword evidence="7" id="KW-1185">Reference proteome</keyword>
<keyword evidence="3" id="KW-0813">Transport</keyword>
<accession>A0A7X1ZCI2</accession>
<comment type="caution">
    <text evidence="6">The sequence shown here is derived from an EMBL/GenBank/DDBJ whole genome shotgun (WGS) entry which is preliminary data.</text>
</comment>
<dbReference type="Proteomes" id="UP000434582">
    <property type="component" value="Unassembled WGS sequence"/>
</dbReference>
<evidence type="ECO:0000313" key="7">
    <source>
        <dbReference type="Proteomes" id="UP000434582"/>
    </source>
</evidence>
<dbReference type="InterPro" id="IPR028082">
    <property type="entry name" value="Peripla_BP_I"/>
</dbReference>
<dbReference type="Pfam" id="PF13458">
    <property type="entry name" value="Peripla_BP_6"/>
    <property type="match status" value="1"/>
</dbReference>
<proteinExistence type="inferred from homology"/>
<dbReference type="AlphaFoldDB" id="A0A7X1ZCI2"/>
<dbReference type="InterPro" id="IPR028081">
    <property type="entry name" value="Leu-bd"/>
</dbReference>
<dbReference type="PANTHER" id="PTHR30483">
    <property type="entry name" value="LEUCINE-SPECIFIC-BINDING PROTEIN"/>
    <property type="match status" value="1"/>
</dbReference>
<dbReference type="RefSeq" id="WP_153339846.1">
    <property type="nucleotide sequence ID" value="NZ_WIVE01000001.1"/>
</dbReference>
<keyword evidence="2 4" id="KW-0732">Signal</keyword>
<name>A0A7X1ZCI2_9PROT</name>
<dbReference type="SUPFAM" id="SSF53822">
    <property type="entry name" value="Periplasmic binding protein-like I"/>
    <property type="match status" value="1"/>
</dbReference>
<comment type="similarity">
    <text evidence="1">Belongs to the leucine-binding protein family.</text>
</comment>
<organism evidence="6 7">
    <name type="scientific">Roseospira navarrensis</name>
    <dbReference type="NCBI Taxonomy" id="140058"/>
    <lineage>
        <taxon>Bacteria</taxon>
        <taxon>Pseudomonadati</taxon>
        <taxon>Pseudomonadota</taxon>
        <taxon>Alphaproteobacteria</taxon>
        <taxon>Rhodospirillales</taxon>
        <taxon>Rhodospirillaceae</taxon>
        <taxon>Roseospira</taxon>
    </lineage>
</organism>
<gene>
    <name evidence="6" type="ORF">GHC57_00010</name>
</gene>
<reference evidence="6 7" key="1">
    <citation type="submission" date="2019-10" db="EMBL/GenBank/DDBJ databases">
        <title>Draft whole-genome sequence of the purple nonsulfur photosynthetic bacterium Roseospira navarrensis DSM 15114.</title>
        <authorList>
            <person name="Kyndt J.A."/>
            <person name="Meyer T.E."/>
        </authorList>
    </citation>
    <scope>NUCLEOTIDE SEQUENCE [LARGE SCALE GENOMIC DNA]</scope>
    <source>
        <strain evidence="6 7">DSM 15114</strain>
    </source>
</reference>